<dbReference type="InterPro" id="IPR036444">
    <property type="entry name" value="PLipase_A2_dom_sf"/>
</dbReference>
<dbReference type="GO" id="GO:0004623">
    <property type="term" value="F:phospholipase A2 activity"/>
    <property type="evidence" value="ECO:0007669"/>
    <property type="project" value="InterPro"/>
</dbReference>
<organism evidence="3 4">
    <name type="scientific">Parageobacillus toebii</name>
    <dbReference type="NCBI Taxonomy" id="153151"/>
    <lineage>
        <taxon>Bacteria</taxon>
        <taxon>Bacillati</taxon>
        <taxon>Bacillota</taxon>
        <taxon>Bacilli</taxon>
        <taxon>Bacillales</taxon>
        <taxon>Anoxybacillaceae</taxon>
        <taxon>Parageobacillus</taxon>
    </lineage>
</organism>
<dbReference type="InterPro" id="IPR033113">
    <property type="entry name" value="PLA2_histidine"/>
</dbReference>
<sequence length="256" mass="28921">MSNSVLKGAFLSKEETELLKVQAFNDPKFIKVVNELVKDNEINLENVTVLKPMKFDVRYGNLVKSVKTAIFQVEDHVYVTFFEVKNHQNGEIEIKVRGQAAVDENEQVTLMSVNVKNHQDNVVRKENVLDMKIEEFEEFVQKSLANYDGFQHDPYYEEGELNAEVETEGFLDGCLPGGYLWCGMGCQIDSNACDGPEIYNPKNPAVDRCCREHDCCYRLTGQDWPNDGCDAILCSCVYAVDPYGIASMAIQAVMCI</sequence>
<evidence type="ECO:0000256" key="2">
    <source>
        <dbReference type="ARBA" id="ARBA00022525"/>
    </source>
</evidence>
<dbReference type="AlphaFoldDB" id="A0A150MJW7"/>
<dbReference type="Proteomes" id="UP000075324">
    <property type="component" value="Unassembled WGS sequence"/>
</dbReference>
<comment type="caution">
    <text evidence="3">The sequence shown here is derived from an EMBL/GenBank/DDBJ whole genome shotgun (WGS) entry which is preliminary data.</text>
</comment>
<accession>A0A150MJW7</accession>
<reference evidence="3 4" key="1">
    <citation type="submission" date="2016-01" db="EMBL/GenBank/DDBJ databases">
        <title>Draft Genome Sequences of Seven Thermophilic Sporeformers Isolated from Foods.</title>
        <authorList>
            <person name="Berendsen E.M."/>
            <person name="Wells-Bennik M.H."/>
            <person name="Krawcyk A.O."/>
            <person name="De Jong A."/>
            <person name="Holsappel S."/>
            <person name="Eijlander R.T."/>
            <person name="Kuipers O.P."/>
        </authorList>
    </citation>
    <scope>NUCLEOTIDE SEQUENCE [LARGE SCALE GENOMIC DNA]</scope>
    <source>
        <strain evidence="3 4">B4110</strain>
    </source>
</reference>
<protein>
    <submittedName>
        <fullName evidence="3">Uncharacterized protein</fullName>
    </submittedName>
</protein>
<keyword evidence="2" id="KW-0964">Secreted</keyword>
<dbReference type="GO" id="GO:0005576">
    <property type="term" value="C:extracellular region"/>
    <property type="evidence" value="ECO:0007669"/>
    <property type="project" value="UniProtKB-SubCell"/>
</dbReference>
<gene>
    <name evidence="3" type="ORF">B4110_1516</name>
</gene>
<dbReference type="PATRIC" id="fig|153151.4.peg.1163"/>
<name>A0A150MJW7_9BACL</name>
<dbReference type="Gene3D" id="1.20.90.10">
    <property type="entry name" value="Phospholipase A2 domain"/>
    <property type="match status" value="1"/>
</dbReference>
<dbReference type="RefSeq" id="WP_062678817.1">
    <property type="nucleotide sequence ID" value="NZ_LQYW01000147.1"/>
</dbReference>
<evidence type="ECO:0000313" key="4">
    <source>
        <dbReference type="Proteomes" id="UP000075324"/>
    </source>
</evidence>
<evidence type="ECO:0000256" key="1">
    <source>
        <dbReference type="ARBA" id="ARBA00004613"/>
    </source>
</evidence>
<proteinExistence type="predicted"/>
<dbReference type="EMBL" id="LQYW01000147">
    <property type="protein sequence ID" value="KYD24733.1"/>
    <property type="molecule type" value="Genomic_DNA"/>
</dbReference>
<comment type="subcellular location">
    <subcellularLocation>
        <location evidence="1">Secreted</location>
    </subcellularLocation>
</comment>
<dbReference type="PROSITE" id="PS00118">
    <property type="entry name" value="PA2_HIS"/>
    <property type="match status" value="1"/>
</dbReference>
<dbReference type="GO" id="GO:0050482">
    <property type="term" value="P:arachidonate secretion"/>
    <property type="evidence" value="ECO:0007669"/>
    <property type="project" value="InterPro"/>
</dbReference>
<dbReference type="GO" id="GO:0006644">
    <property type="term" value="P:phospholipid metabolic process"/>
    <property type="evidence" value="ECO:0007669"/>
    <property type="project" value="InterPro"/>
</dbReference>
<evidence type="ECO:0000313" key="3">
    <source>
        <dbReference type="EMBL" id="KYD24733.1"/>
    </source>
</evidence>